<accession>A0ABZ2MAS5</accession>
<dbReference type="RefSeq" id="WP_394829209.1">
    <property type="nucleotide sequence ID" value="NZ_CP089984.1"/>
</dbReference>
<dbReference type="InterPro" id="IPR045392">
    <property type="entry name" value="DUF6519"/>
</dbReference>
<reference evidence="1 2" key="1">
    <citation type="submission" date="2021-12" db="EMBL/GenBank/DDBJ databases">
        <title>Discovery of the Pendulisporaceae a myxobacterial family with distinct sporulation behavior and unique specialized metabolism.</title>
        <authorList>
            <person name="Garcia R."/>
            <person name="Popoff A."/>
            <person name="Bader C.D."/>
            <person name="Loehr J."/>
            <person name="Walesch S."/>
            <person name="Walt C."/>
            <person name="Boldt J."/>
            <person name="Bunk B."/>
            <person name="Haeckl F.J.F.P.J."/>
            <person name="Gunesch A.P."/>
            <person name="Birkelbach J."/>
            <person name="Nuebel U."/>
            <person name="Pietschmann T."/>
            <person name="Bach T."/>
            <person name="Mueller R."/>
        </authorList>
    </citation>
    <scope>NUCLEOTIDE SEQUENCE [LARGE SCALE GENOMIC DNA]</scope>
    <source>
        <strain evidence="1 2">MSr11954</strain>
    </source>
</reference>
<evidence type="ECO:0000313" key="1">
    <source>
        <dbReference type="EMBL" id="WXB19604.1"/>
    </source>
</evidence>
<name>A0ABZ2MAS5_9BACT</name>
<evidence type="ECO:0000313" key="2">
    <source>
        <dbReference type="Proteomes" id="UP001370348"/>
    </source>
</evidence>
<organism evidence="1 2">
    <name type="scientific">Pendulispora albinea</name>
    <dbReference type="NCBI Taxonomy" id="2741071"/>
    <lineage>
        <taxon>Bacteria</taxon>
        <taxon>Pseudomonadati</taxon>
        <taxon>Myxococcota</taxon>
        <taxon>Myxococcia</taxon>
        <taxon>Myxococcales</taxon>
        <taxon>Sorangiineae</taxon>
        <taxon>Pendulisporaceae</taxon>
        <taxon>Pendulispora</taxon>
    </lineage>
</organism>
<keyword evidence="2" id="KW-1185">Reference proteome</keyword>
<proteinExistence type="predicted"/>
<dbReference type="EMBL" id="CP089984">
    <property type="protein sequence ID" value="WXB19604.1"/>
    <property type="molecule type" value="Genomic_DNA"/>
</dbReference>
<protein>
    <submittedName>
        <fullName evidence="1">DUF6519 domain-containing protein</fullName>
    </submittedName>
</protein>
<dbReference type="Proteomes" id="UP001370348">
    <property type="component" value="Chromosome"/>
</dbReference>
<gene>
    <name evidence="1" type="ORF">LZC94_20550</name>
</gene>
<dbReference type="Pfam" id="PF20129">
    <property type="entry name" value="DUF6519"/>
    <property type="match status" value="2"/>
</dbReference>
<sequence>MKGDKSRDTFQARKRYHGVCLQQGRVQVDADWNELVDIVNYLLTISSGDLLGQNAGLAPASGLGAAVPVPANAALTASNSGFGIAVSAGRDDLLIQAGRAYVDGILCESSPMRGQYTFKSQTDLPAPTPATGLPDPTKLLPTVAGNYLVYLDVWQRSISAIEDPSIRELALGGPDTATRSQTVAQVRLLPIDTSATLPTTAPPPLSLPAFQALVNPPNLGALVVSLAAPAPSASPCDVSGSGGFTGVQNQLYRVEIHNGGSLPPTGPSPAPTFKWSRDNGAAVAPIASVTSSGSTGIVVLQSPPVDDVHGFAVGQWIELSDDTTDLQSTLQGNPQGNSQGNPLFFQLTAIRGTSLTFANPGNVPVPPFTDPSRHPKVRRWDIASAPIAATAGAVVSLENGIQVQFQPGTYAAGDHWLIAARTGGGSSSIEFPVGTTITNQSPPSPASLRRGTEHHYAALALVNLALTPQATFNPKVFDYRKRLPGLTALTSDDIVYSAANPQGQCSQLLQSISPPAPLSPPTITNFLEALCQRVSQVATPNAGQVSYTSSGPCTSLLNLSGPTNVAAALDLLCARITAITPASIGALALTGGTLTGSLAVSQGNLQVSQGDILSASANGRVRDQKARVTVSGTDPINTTSTTPVLVKDMTVSVPISAGASAPAGTTVPVAIKFQMQGTGPATAAAASNEIAFRILVNGNVVASGQERFLAPSAAAIEMRAITLERLLFLQTGTYTVTVQWNILTNGITINGCTGNTLRELVAIEL</sequence>